<evidence type="ECO:0000256" key="11">
    <source>
        <dbReference type="ARBA" id="ARBA00023141"/>
    </source>
</evidence>
<dbReference type="InterPro" id="IPR005801">
    <property type="entry name" value="ADC_synthase"/>
</dbReference>
<dbReference type="PANTHER" id="PTHR11236:SF48">
    <property type="entry name" value="ISOCHORISMATE SYNTHASE MENF"/>
    <property type="match status" value="1"/>
</dbReference>
<comment type="catalytic activity">
    <reaction evidence="14 15">
        <text>chorismate + L-glutamine = anthranilate + pyruvate + L-glutamate + H(+)</text>
        <dbReference type="Rhea" id="RHEA:21732"/>
        <dbReference type="ChEBI" id="CHEBI:15361"/>
        <dbReference type="ChEBI" id="CHEBI:15378"/>
        <dbReference type="ChEBI" id="CHEBI:16567"/>
        <dbReference type="ChEBI" id="CHEBI:29748"/>
        <dbReference type="ChEBI" id="CHEBI:29985"/>
        <dbReference type="ChEBI" id="CHEBI:58359"/>
        <dbReference type="EC" id="4.1.3.27"/>
    </reaction>
</comment>
<accession>A0AAE3T133</accession>
<keyword evidence="12 15" id="KW-0456">Lyase</keyword>
<name>A0AAE3T133_9BURK</name>
<gene>
    <name evidence="15 18" type="primary">trpE</name>
    <name evidence="18" type="ORF">PGB34_20640</name>
</gene>
<dbReference type="RefSeq" id="WP_271429998.1">
    <property type="nucleotide sequence ID" value="NZ_JAQIPB010000011.1"/>
</dbReference>
<keyword evidence="7 15" id="KW-0028">Amino-acid biosynthesis</keyword>
<dbReference type="AlphaFoldDB" id="A0AAE3T133"/>
<dbReference type="SUPFAM" id="SSF56322">
    <property type="entry name" value="ADC synthase"/>
    <property type="match status" value="1"/>
</dbReference>
<evidence type="ECO:0000256" key="4">
    <source>
        <dbReference type="ARBA" id="ARBA00011575"/>
    </source>
</evidence>
<evidence type="ECO:0000256" key="7">
    <source>
        <dbReference type="ARBA" id="ARBA00022605"/>
    </source>
</evidence>
<evidence type="ECO:0000313" key="18">
    <source>
        <dbReference type="EMBL" id="MDA7418789.1"/>
    </source>
</evidence>
<evidence type="ECO:0000256" key="9">
    <source>
        <dbReference type="ARBA" id="ARBA00022822"/>
    </source>
</evidence>
<protein>
    <recommendedName>
        <fullName evidence="6 15">Anthranilate synthase component 1</fullName>
        <ecNumber evidence="5 15">4.1.3.27</ecNumber>
    </recommendedName>
</protein>
<evidence type="ECO:0000256" key="15">
    <source>
        <dbReference type="RuleBase" id="RU364045"/>
    </source>
</evidence>
<organism evidence="18 19">
    <name type="scientific">Xenophilus arseniciresistens</name>
    <dbReference type="NCBI Taxonomy" id="1283306"/>
    <lineage>
        <taxon>Bacteria</taxon>
        <taxon>Pseudomonadati</taxon>
        <taxon>Pseudomonadota</taxon>
        <taxon>Betaproteobacteria</taxon>
        <taxon>Burkholderiales</taxon>
        <taxon>Comamonadaceae</taxon>
        <taxon>Xenophilus</taxon>
    </lineage>
</organism>
<evidence type="ECO:0000256" key="1">
    <source>
        <dbReference type="ARBA" id="ARBA00001946"/>
    </source>
</evidence>
<comment type="subunit">
    <text evidence="4 15">Heterotetramer consisting of two non-identical subunits: a beta subunit (TrpG) and a large alpha subunit (TrpE).</text>
</comment>
<evidence type="ECO:0000256" key="12">
    <source>
        <dbReference type="ARBA" id="ARBA00023239"/>
    </source>
</evidence>
<dbReference type="Proteomes" id="UP001212602">
    <property type="component" value="Unassembled WGS sequence"/>
</dbReference>
<keyword evidence="19" id="KW-1185">Reference proteome</keyword>
<dbReference type="PRINTS" id="PR00095">
    <property type="entry name" value="ANTSNTHASEI"/>
</dbReference>
<dbReference type="GO" id="GO:0000162">
    <property type="term" value="P:L-tryptophan biosynthetic process"/>
    <property type="evidence" value="ECO:0007669"/>
    <property type="project" value="UniProtKB-KW"/>
</dbReference>
<dbReference type="Pfam" id="PF00425">
    <property type="entry name" value="Chorismate_bind"/>
    <property type="match status" value="1"/>
</dbReference>
<evidence type="ECO:0000313" key="19">
    <source>
        <dbReference type="Proteomes" id="UP001212602"/>
    </source>
</evidence>
<evidence type="ECO:0000256" key="14">
    <source>
        <dbReference type="ARBA" id="ARBA00047683"/>
    </source>
</evidence>
<dbReference type="PANTHER" id="PTHR11236">
    <property type="entry name" value="AMINOBENZOATE/ANTHRANILATE SYNTHASE"/>
    <property type="match status" value="1"/>
</dbReference>
<evidence type="ECO:0000259" key="17">
    <source>
        <dbReference type="Pfam" id="PF04715"/>
    </source>
</evidence>
<dbReference type="InterPro" id="IPR005256">
    <property type="entry name" value="Anth_synth_I_PabB"/>
</dbReference>
<evidence type="ECO:0000256" key="3">
    <source>
        <dbReference type="ARBA" id="ARBA00009562"/>
    </source>
</evidence>
<evidence type="ECO:0000256" key="10">
    <source>
        <dbReference type="ARBA" id="ARBA00022842"/>
    </source>
</evidence>
<dbReference type="Pfam" id="PF04715">
    <property type="entry name" value="Anth_synt_I_N"/>
    <property type="match status" value="1"/>
</dbReference>
<keyword evidence="11 15" id="KW-0057">Aromatic amino acid biosynthesis</keyword>
<feature type="domain" description="Chorismate-utilising enzyme C-terminal" evidence="16">
    <location>
        <begin position="228"/>
        <end position="486"/>
    </location>
</feature>
<keyword evidence="8 15" id="KW-0479">Metal-binding</keyword>
<dbReference type="GO" id="GO:0046872">
    <property type="term" value="F:metal ion binding"/>
    <property type="evidence" value="ECO:0007669"/>
    <property type="project" value="UniProtKB-KW"/>
</dbReference>
<evidence type="ECO:0000256" key="5">
    <source>
        <dbReference type="ARBA" id="ARBA00012266"/>
    </source>
</evidence>
<reference evidence="18" key="1">
    <citation type="submission" date="2023-01" db="EMBL/GenBank/DDBJ databases">
        <title>Xenophilus mangrovi sp. nov., isolated from soil of Mangrove nature reserve.</title>
        <authorList>
            <person name="Xu S."/>
            <person name="Liu Z."/>
            <person name="Xu Y."/>
        </authorList>
    </citation>
    <scope>NUCLEOTIDE SEQUENCE</scope>
    <source>
        <strain evidence="18">YW8</strain>
    </source>
</reference>
<dbReference type="EMBL" id="JAQIPB010000011">
    <property type="protein sequence ID" value="MDA7418789.1"/>
    <property type="molecule type" value="Genomic_DNA"/>
</dbReference>
<evidence type="ECO:0000256" key="13">
    <source>
        <dbReference type="ARBA" id="ARBA00025634"/>
    </source>
</evidence>
<keyword evidence="10 15" id="KW-0460">Magnesium</keyword>
<evidence type="ECO:0000256" key="8">
    <source>
        <dbReference type="ARBA" id="ARBA00022723"/>
    </source>
</evidence>
<sequence length="502" mass="55229">MITELEFKSLSAQGYNRIPLIVEAFADLETPLSLYLKLAYSSGPQGGRLSFLLESVVGGERFGRYSFIGLPARTLLRASGFGAAARTEVVTDGRVVETAEGNPLDFIEAYQKRFKVALRPGLPRFCGGLAGYFGYDAVRYMEKKLEASCPPDQLGCPDILLLQCEELAVIDNLSGKLYLIVYADPQQSEAYAKAKRRLRELKDQLRYSVSAPQVKPTQAHAPERPFAKADYLRAVERAKELIAAGDFMQVQVGQRISKRYTESPLSLYRALRSLNPSPYMYYYDMGDHHVVGASPEILVRQEVIETGEQKVTIRPLAGTRPRGASIELDKAAEVELVNDPKERAEHVMLIDLARNDIGRIAKTGTVKVTEAFAVERYSHVMHIVSNVEGILKDGMSNMDVLRATFPAGTLTGAPKVHAMELIDQLEPTKRGLYGGACGYISYAGDMDVAIAIRTGVVKDQTLHVQAAAGVVADSVPELEWKETEAKARALLRAAELVEEGLE</sequence>
<evidence type="ECO:0000259" key="16">
    <source>
        <dbReference type="Pfam" id="PF00425"/>
    </source>
</evidence>
<dbReference type="NCBIfam" id="TIGR00564">
    <property type="entry name" value="trpE_most"/>
    <property type="match status" value="1"/>
</dbReference>
<feature type="domain" description="Anthranilate synthase component I N-terminal" evidence="17">
    <location>
        <begin position="27"/>
        <end position="179"/>
    </location>
</feature>
<dbReference type="EC" id="4.1.3.27" evidence="5 15"/>
<dbReference type="Gene3D" id="3.60.120.10">
    <property type="entry name" value="Anthranilate synthase"/>
    <property type="match status" value="1"/>
</dbReference>
<keyword evidence="9 15" id="KW-0822">Tryptophan biosynthesis</keyword>
<comment type="caution">
    <text evidence="18">The sequence shown here is derived from an EMBL/GenBank/DDBJ whole genome shotgun (WGS) entry which is preliminary data.</text>
</comment>
<evidence type="ECO:0000256" key="6">
    <source>
        <dbReference type="ARBA" id="ARBA00020653"/>
    </source>
</evidence>
<comment type="cofactor">
    <cofactor evidence="1 15">
        <name>Mg(2+)</name>
        <dbReference type="ChEBI" id="CHEBI:18420"/>
    </cofactor>
</comment>
<comment type="similarity">
    <text evidence="3 15">Belongs to the anthranilate synthase component I family.</text>
</comment>
<evidence type="ECO:0000256" key="2">
    <source>
        <dbReference type="ARBA" id="ARBA00004873"/>
    </source>
</evidence>
<dbReference type="InterPro" id="IPR006805">
    <property type="entry name" value="Anth_synth_I_N"/>
</dbReference>
<proteinExistence type="inferred from homology"/>
<dbReference type="GO" id="GO:0004049">
    <property type="term" value="F:anthranilate synthase activity"/>
    <property type="evidence" value="ECO:0007669"/>
    <property type="project" value="UniProtKB-EC"/>
</dbReference>
<comment type="pathway">
    <text evidence="2 15">Amino-acid biosynthesis; L-tryptophan biosynthesis; L-tryptophan from chorismate: step 1/5.</text>
</comment>
<comment type="function">
    <text evidence="13 15">Part of a heterotetrameric complex that catalyzes the two-step biosynthesis of anthranilate, an intermediate in the biosynthesis of L-tryptophan. In the first step, the glutamine-binding beta subunit (TrpG) of anthranilate synthase (AS) provides the glutamine amidotransferase activity which generates ammonia as a substrate that, along with chorismate, is used in the second step, catalyzed by the large alpha subunit of AS (TrpE) to produce anthranilate. In the absence of TrpG, TrpE can synthesize anthranilate directly from chorismate and high concentrations of ammonia.</text>
</comment>
<dbReference type="InterPro" id="IPR015890">
    <property type="entry name" value="Chorismate_C"/>
</dbReference>
<dbReference type="InterPro" id="IPR019999">
    <property type="entry name" value="Anth_synth_I-like"/>
</dbReference>